<evidence type="ECO:0000313" key="5">
    <source>
        <dbReference type="Proteomes" id="UP000466554"/>
    </source>
</evidence>
<dbReference type="RefSeq" id="WP_232079793.1">
    <property type="nucleotide sequence ID" value="NZ_AP022598.1"/>
</dbReference>
<organism evidence="4 5">
    <name type="scientific">Mycolicibacterium parafortuitum</name>
    <name type="common">Mycobacterium parafortuitum</name>
    <dbReference type="NCBI Taxonomy" id="39692"/>
    <lineage>
        <taxon>Bacteria</taxon>
        <taxon>Bacillati</taxon>
        <taxon>Actinomycetota</taxon>
        <taxon>Actinomycetes</taxon>
        <taxon>Mycobacteriales</taxon>
        <taxon>Mycobacteriaceae</taxon>
        <taxon>Mycolicibacterium</taxon>
    </lineage>
</organism>
<accession>A0A7I7U9T6</accession>
<dbReference type="GO" id="GO:0016787">
    <property type="term" value="F:hydrolase activity"/>
    <property type="evidence" value="ECO:0007669"/>
    <property type="project" value="UniProtKB-KW"/>
</dbReference>
<dbReference type="Pfam" id="PF00561">
    <property type="entry name" value="Abhydrolase_1"/>
    <property type="match status" value="1"/>
</dbReference>
<dbReference type="Proteomes" id="UP000466554">
    <property type="component" value="Chromosome"/>
</dbReference>
<dbReference type="PANTHER" id="PTHR43798">
    <property type="entry name" value="MONOACYLGLYCEROL LIPASE"/>
    <property type="match status" value="1"/>
</dbReference>
<dbReference type="SUPFAM" id="SSF53474">
    <property type="entry name" value="alpha/beta-Hydrolases"/>
    <property type="match status" value="1"/>
</dbReference>
<dbReference type="EMBL" id="AP022598">
    <property type="protein sequence ID" value="BBY77339.1"/>
    <property type="molecule type" value="Genomic_DNA"/>
</dbReference>
<dbReference type="Gene3D" id="3.40.50.1820">
    <property type="entry name" value="alpha/beta hydrolase"/>
    <property type="match status" value="1"/>
</dbReference>
<evidence type="ECO:0000259" key="3">
    <source>
        <dbReference type="Pfam" id="PF00561"/>
    </source>
</evidence>
<evidence type="ECO:0000313" key="4">
    <source>
        <dbReference type="EMBL" id="BBY77339.1"/>
    </source>
</evidence>
<name>A0A7I7U9T6_MYCPF</name>
<dbReference type="InterPro" id="IPR000073">
    <property type="entry name" value="AB_hydrolase_1"/>
</dbReference>
<protein>
    <recommendedName>
        <fullName evidence="3">AB hydrolase-1 domain-containing protein</fullName>
    </recommendedName>
</protein>
<sequence>MPIGLDAPDGTTLVAEVTGSGPPVVLVHGTGGGLGTWQQVGSRLRGHQIVRYARRNHPPSDVGTSPNTFAAEGDDLREVLKYLDAPAARVVGGSYGATVALHVAAVDSERVASLALFEPPILLVGEHLSPVLDRFRTLCATEKYDAALEMFAREVARIPESVLAGTGPTGCCRSGSKPDRRRRCPGRPGEHGG</sequence>
<dbReference type="InterPro" id="IPR029058">
    <property type="entry name" value="AB_hydrolase_fold"/>
</dbReference>
<evidence type="ECO:0000256" key="1">
    <source>
        <dbReference type="ARBA" id="ARBA00022801"/>
    </source>
</evidence>
<dbReference type="GO" id="GO:0016020">
    <property type="term" value="C:membrane"/>
    <property type="evidence" value="ECO:0007669"/>
    <property type="project" value="TreeGrafter"/>
</dbReference>
<dbReference type="InterPro" id="IPR050266">
    <property type="entry name" value="AB_hydrolase_sf"/>
</dbReference>
<evidence type="ECO:0000256" key="2">
    <source>
        <dbReference type="SAM" id="MobiDB-lite"/>
    </source>
</evidence>
<proteinExistence type="predicted"/>
<dbReference type="AlphaFoldDB" id="A0A7I7U9T6"/>
<feature type="region of interest" description="Disordered" evidence="2">
    <location>
        <begin position="167"/>
        <end position="193"/>
    </location>
</feature>
<gene>
    <name evidence="4" type="ORF">MPRF_42380</name>
</gene>
<keyword evidence="1" id="KW-0378">Hydrolase</keyword>
<dbReference type="PANTHER" id="PTHR43798:SF31">
    <property type="entry name" value="AB HYDROLASE SUPERFAMILY PROTEIN YCLE"/>
    <property type="match status" value="1"/>
</dbReference>
<feature type="domain" description="AB hydrolase-1" evidence="3">
    <location>
        <begin position="22"/>
        <end position="119"/>
    </location>
</feature>
<reference evidence="4 5" key="1">
    <citation type="journal article" date="2019" name="Emerg. Microbes Infect.">
        <title>Comprehensive subspecies identification of 175 nontuberculous mycobacteria species based on 7547 genomic profiles.</title>
        <authorList>
            <person name="Matsumoto Y."/>
            <person name="Kinjo T."/>
            <person name="Motooka D."/>
            <person name="Nabeya D."/>
            <person name="Jung N."/>
            <person name="Uechi K."/>
            <person name="Horii T."/>
            <person name="Iida T."/>
            <person name="Fujita J."/>
            <person name="Nakamura S."/>
        </authorList>
    </citation>
    <scope>NUCLEOTIDE SEQUENCE [LARGE SCALE GENOMIC DNA]</scope>
    <source>
        <strain evidence="4 5">JCM 6367</strain>
    </source>
</reference>